<gene>
    <name evidence="1" type="primary">ORF127946</name>
</gene>
<reference evidence="1" key="1">
    <citation type="submission" date="2014-12" db="EMBL/GenBank/DDBJ databases">
        <title>Insight into the proteome of Arion vulgaris.</title>
        <authorList>
            <person name="Aradska J."/>
            <person name="Bulat T."/>
            <person name="Smidak R."/>
            <person name="Sarate P."/>
            <person name="Gangsoo J."/>
            <person name="Sialana F."/>
            <person name="Bilban M."/>
            <person name="Lubec G."/>
        </authorList>
    </citation>
    <scope>NUCLEOTIDE SEQUENCE</scope>
    <source>
        <tissue evidence="1">Skin</tissue>
    </source>
</reference>
<name>A0A0B7AMB4_9EUPU</name>
<proteinExistence type="predicted"/>
<dbReference type="AlphaFoldDB" id="A0A0B7AMB4"/>
<organism evidence="1">
    <name type="scientific">Arion vulgaris</name>
    <dbReference type="NCBI Taxonomy" id="1028688"/>
    <lineage>
        <taxon>Eukaryota</taxon>
        <taxon>Metazoa</taxon>
        <taxon>Spiralia</taxon>
        <taxon>Lophotrochozoa</taxon>
        <taxon>Mollusca</taxon>
        <taxon>Gastropoda</taxon>
        <taxon>Heterobranchia</taxon>
        <taxon>Euthyneura</taxon>
        <taxon>Panpulmonata</taxon>
        <taxon>Eupulmonata</taxon>
        <taxon>Stylommatophora</taxon>
        <taxon>Helicina</taxon>
        <taxon>Arionoidea</taxon>
        <taxon>Arionidae</taxon>
        <taxon>Arion</taxon>
    </lineage>
</organism>
<sequence>MNPYRWKHDKLPHHYYSWKRMKDWGKMKAGLEIKQLIADNTGDDIVEYMNESVHHNIMLELAKSI</sequence>
<accession>A0A0B7AMB4</accession>
<evidence type="ECO:0000313" key="1">
    <source>
        <dbReference type="EMBL" id="CEK81777.1"/>
    </source>
</evidence>
<protein>
    <submittedName>
        <fullName evidence="1">Uncharacterized protein</fullName>
    </submittedName>
</protein>
<dbReference type="EMBL" id="HACG01034912">
    <property type="protein sequence ID" value="CEK81777.1"/>
    <property type="molecule type" value="Transcribed_RNA"/>
</dbReference>